<keyword evidence="4" id="KW-1185">Reference proteome</keyword>
<evidence type="ECO:0000313" key="4">
    <source>
        <dbReference type="Proteomes" id="UP000326711"/>
    </source>
</evidence>
<feature type="transmembrane region" description="Helical" evidence="2">
    <location>
        <begin position="70"/>
        <end position="91"/>
    </location>
</feature>
<gene>
    <name evidence="3" type="ORF">CUROG_03805</name>
</gene>
<dbReference type="Pfam" id="PF11239">
    <property type="entry name" value="DUF3040"/>
    <property type="match status" value="1"/>
</dbReference>
<organism evidence="3 4">
    <name type="scientific">Corynebacterium urogenitale</name>
    <dbReference type="NCBI Taxonomy" id="2487892"/>
    <lineage>
        <taxon>Bacteria</taxon>
        <taxon>Bacillati</taxon>
        <taxon>Actinomycetota</taxon>
        <taxon>Actinomycetes</taxon>
        <taxon>Mycobacteriales</taxon>
        <taxon>Corynebacteriaceae</taxon>
        <taxon>Corynebacterium</taxon>
    </lineage>
</organism>
<evidence type="ECO:0000313" key="3">
    <source>
        <dbReference type="EMBL" id="QFQ02140.1"/>
    </source>
</evidence>
<dbReference type="EMBL" id="CP045032">
    <property type="protein sequence ID" value="QFQ02140.1"/>
    <property type="molecule type" value="Genomic_DNA"/>
</dbReference>
<name>A0A5J6ZB71_9CORY</name>
<sequence length="136" mass="15078">MEVIVALSEQERRALEEIERALIAEDPRFAKRASRGGEETSFSLNIRSLALVLLGLCFMVGGISLAQFSLWFVALSIVGFLIMFGGGLLAFQGESTPRDKGVGSAREAKRAEAKKLKSHGGLSDRMEDNFRRRFER</sequence>
<keyword evidence="2" id="KW-1133">Transmembrane helix</keyword>
<evidence type="ECO:0000256" key="2">
    <source>
        <dbReference type="SAM" id="Phobius"/>
    </source>
</evidence>
<protein>
    <recommendedName>
        <fullName evidence="5">DUF3040 domain-containing protein</fullName>
    </recommendedName>
</protein>
<reference evidence="4" key="1">
    <citation type="submission" date="2019-10" db="EMBL/GenBank/DDBJ databases">
        <title>Complete genome sequence of Corynebacterium urogenitalis DSM 108747, isolated from the genital tract of a cow.</title>
        <authorList>
            <person name="Ruckert C."/>
            <person name="Ballas P."/>
            <person name="Wagener K."/>
            <person name="Drillich M."/>
            <person name="Kaempfer P."/>
            <person name="Busse H.-J."/>
            <person name="Ehling-Schulz M."/>
        </authorList>
    </citation>
    <scope>NUCLEOTIDE SEQUENCE [LARGE SCALE GENOMIC DNA]</scope>
    <source>
        <strain evidence="4">LMM 1652</strain>
    </source>
</reference>
<dbReference type="Proteomes" id="UP000326711">
    <property type="component" value="Chromosome"/>
</dbReference>
<dbReference type="AlphaFoldDB" id="A0A5J6ZB71"/>
<feature type="region of interest" description="Disordered" evidence="1">
    <location>
        <begin position="113"/>
        <end position="136"/>
    </location>
</feature>
<evidence type="ECO:0008006" key="5">
    <source>
        <dbReference type="Google" id="ProtNLM"/>
    </source>
</evidence>
<keyword evidence="2" id="KW-0472">Membrane</keyword>
<feature type="compositionally biased region" description="Basic and acidic residues" evidence="1">
    <location>
        <begin position="122"/>
        <end position="136"/>
    </location>
</feature>
<evidence type="ECO:0000256" key="1">
    <source>
        <dbReference type="SAM" id="MobiDB-lite"/>
    </source>
</evidence>
<proteinExistence type="predicted"/>
<dbReference type="KEGG" id="cuo:CUROG_03805"/>
<feature type="transmembrane region" description="Helical" evidence="2">
    <location>
        <begin position="44"/>
        <end position="64"/>
    </location>
</feature>
<keyword evidence="2" id="KW-0812">Transmembrane</keyword>
<accession>A0A5J6ZB71</accession>
<dbReference type="InterPro" id="IPR021401">
    <property type="entry name" value="DUF3040"/>
</dbReference>